<gene>
    <name evidence="1" type="ORF">SAMN05877753_105217</name>
</gene>
<sequence>MWRKLASLSLHNSHAEYEKSFETETMISKELFIKSVKDLNKTITEDKKLMKFLNKRNFELNQLVINSGDNGFVQVVAWASNLGNKGIYVVYVNVDHTFQPIFSEMIERSAMKHFSAIR</sequence>
<evidence type="ECO:0000313" key="2">
    <source>
        <dbReference type="Proteomes" id="UP000219546"/>
    </source>
</evidence>
<proteinExistence type="predicted"/>
<name>A0A285CV96_9BACI</name>
<dbReference type="EMBL" id="OAOP01000005">
    <property type="protein sequence ID" value="SNX71454.1"/>
    <property type="molecule type" value="Genomic_DNA"/>
</dbReference>
<dbReference type="Proteomes" id="UP000219546">
    <property type="component" value="Unassembled WGS sequence"/>
</dbReference>
<keyword evidence="2" id="KW-1185">Reference proteome</keyword>
<organism evidence="1 2">
    <name type="scientific">Bacillus oleivorans</name>
    <dbReference type="NCBI Taxonomy" id="1448271"/>
    <lineage>
        <taxon>Bacteria</taxon>
        <taxon>Bacillati</taxon>
        <taxon>Bacillota</taxon>
        <taxon>Bacilli</taxon>
        <taxon>Bacillales</taxon>
        <taxon>Bacillaceae</taxon>
        <taxon>Bacillus</taxon>
    </lineage>
</organism>
<accession>A0A285CV96</accession>
<evidence type="ECO:0000313" key="1">
    <source>
        <dbReference type="EMBL" id="SNX71454.1"/>
    </source>
</evidence>
<protein>
    <submittedName>
        <fullName evidence="1">Uncharacterized protein</fullName>
    </submittedName>
</protein>
<reference evidence="1 2" key="1">
    <citation type="submission" date="2017-08" db="EMBL/GenBank/DDBJ databases">
        <authorList>
            <person name="de Groot N.N."/>
        </authorList>
    </citation>
    <scope>NUCLEOTIDE SEQUENCE [LARGE SCALE GENOMIC DNA]</scope>
    <source>
        <strain evidence="1 2">JC228</strain>
    </source>
</reference>
<dbReference type="RefSeq" id="WP_097159022.1">
    <property type="nucleotide sequence ID" value="NZ_JBEPMQ010000004.1"/>
</dbReference>
<dbReference type="AlphaFoldDB" id="A0A285CV96"/>